<evidence type="ECO:0000256" key="1">
    <source>
        <dbReference type="SAM" id="MobiDB-lite"/>
    </source>
</evidence>
<proteinExistence type="predicted"/>
<protein>
    <submittedName>
        <fullName evidence="2">Uncharacterized protein</fullName>
    </submittedName>
</protein>
<dbReference type="AlphaFoldDB" id="A0AAV7MCD0"/>
<organism evidence="2 3">
    <name type="scientific">Pleurodeles waltl</name>
    <name type="common">Iberian ribbed newt</name>
    <dbReference type="NCBI Taxonomy" id="8319"/>
    <lineage>
        <taxon>Eukaryota</taxon>
        <taxon>Metazoa</taxon>
        <taxon>Chordata</taxon>
        <taxon>Craniata</taxon>
        <taxon>Vertebrata</taxon>
        <taxon>Euteleostomi</taxon>
        <taxon>Amphibia</taxon>
        <taxon>Batrachia</taxon>
        <taxon>Caudata</taxon>
        <taxon>Salamandroidea</taxon>
        <taxon>Salamandridae</taxon>
        <taxon>Pleurodelinae</taxon>
        <taxon>Pleurodeles</taxon>
    </lineage>
</organism>
<reference evidence="2" key="1">
    <citation type="journal article" date="2022" name="bioRxiv">
        <title>Sequencing and chromosome-scale assembly of the giantPleurodeles waltlgenome.</title>
        <authorList>
            <person name="Brown T."/>
            <person name="Elewa A."/>
            <person name="Iarovenko S."/>
            <person name="Subramanian E."/>
            <person name="Araus A.J."/>
            <person name="Petzold A."/>
            <person name="Susuki M."/>
            <person name="Suzuki K.-i.T."/>
            <person name="Hayashi T."/>
            <person name="Toyoda A."/>
            <person name="Oliveira C."/>
            <person name="Osipova E."/>
            <person name="Leigh N.D."/>
            <person name="Simon A."/>
            <person name="Yun M.H."/>
        </authorList>
    </citation>
    <scope>NUCLEOTIDE SEQUENCE</scope>
    <source>
        <strain evidence="2">20211129_DDA</strain>
        <tissue evidence="2">Liver</tissue>
    </source>
</reference>
<feature type="compositionally biased region" description="Basic and acidic residues" evidence="1">
    <location>
        <begin position="1"/>
        <end position="17"/>
    </location>
</feature>
<gene>
    <name evidence="2" type="ORF">NDU88_005820</name>
</gene>
<evidence type="ECO:0000313" key="2">
    <source>
        <dbReference type="EMBL" id="KAJ1100739.1"/>
    </source>
</evidence>
<dbReference type="EMBL" id="JANPWB010000014">
    <property type="protein sequence ID" value="KAJ1100739.1"/>
    <property type="molecule type" value="Genomic_DNA"/>
</dbReference>
<feature type="region of interest" description="Disordered" evidence="1">
    <location>
        <begin position="53"/>
        <end position="104"/>
    </location>
</feature>
<accession>A0AAV7MCD0</accession>
<name>A0AAV7MCD0_PLEWA</name>
<comment type="caution">
    <text evidence="2">The sequence shown here is derived from an EMBL/GenBank/DDBJ whole genome shotgun (WGS) entry which is preliminary data.</text>
</comment>
<evidence type="ECO:0000313" key="3">
    <source>
        <dbReference type="Proteomes" id="UP001066276"/>
    </source>
</evidence>
<sequence>MCRPDLDDFDFPSRRSGESAQAHQIASPGALWRRAALELRRLRRAIAQTPLWGEAGRASTGPKAPLGGCRKERRGNGVLEGPEKSSGAQLGWPLLGNKWSGAQP</sequence>
<keyword evidence="3" id="KW-1185">Reference proteome</keyword>
<dbReference type="Proteomes" id="UP001066276">
    <property type="component" value="Chromosome 10"/>
</dbReference>
<feature type="region of interest" description="Disordered" evidence="1">
    <location>
        <begin position="1"/>
        <end position="27"/>
    </location>
</feature>